<organism evidence="4 5">
    <name type="scientific">Cyphomyrmex costatus</name>
    <dbReference type="NCBI Taxonomy" id="456900"/>
    <lineage>
        <taxon>Eukaryota</taxon>
        <taxon>Metazoa</taxon>
        <taxon>Ecdysozoa</taxon>
        <taxon>Arthropoda</taxon>
        <taxon>Hexapoda</taxon>
        <taxon>Insecta</taxon>
        <taxon>Pterygota</taxon>
        <taxon>Neoptera</taxon>
        <taxon>Endopterygota</taxon>
        <taxon>Hymenoptera</taxon>
        <taxon>Apocrita</taxon>
        <taxon>Aculeata</taxon>
        <taxon>Formicoidea</taxon>
        <taxon>Formicidae</taxon>
        <taxon>Myrmicinae</taxon>
        <taxon>Cyphomyrmex</taxon>
    </lineage>
</organism>
<feature type="repeat" description="LDL-receptor class B" evidence="3">
    <location>
        <begin position="68"/>
        <end position="100"/>
    </location>
</feature>
<dbReference type="STRING" id="456900.A0A151I944"/>
<evidence type="ECO:0000313" key="4">
    <source>
        <dbReference type="EMBL" id="KYM95319.1"/>
    </source>
</evidence>
<evidence type="ECO:0000256" key="1">
    <source>
        <dbReference type="ARBA" id="ARBA00022536"/>
    </source>
</evidence>
<dbReference type="InterPro" id="IPR050778">
    <property type="entry name" value="Cueball_EGF_LRP_Nidogen"/>
</dbReference>
<sequence length="100" mass="11456">LVEIEDKAKVESIAVDSINRWLFWAQITWQLDIPFSKICRTDMMGTDMKIISSDAGFVSGIAIDHIKLKLYWSDSFTKTIKSSNLDGSQRSIFLRTNVRL</sequence>
<reference evidence="4 5" key="1">
    <citation type="submission" date="2016-03" db="EMBL/GenBank/DDBJ databases">
        <title>Cyphomyrmex costatus WGS genome.</title>
        <authorList>
            <person name="Nygaard S."/>
            <person name="Hu H."/>
            <person name="Boomsma J."/>
            <person name="Zhang G."/>
        </authorList>
    </citation>
    <scope>NUCLEOTIDE SEQUENCE [LARGE SCALE GENOMIC DNA]</scope>
    <source>
        <strain evidence="4">MS0001</strain>
        <tissue evidence="4">Whole body</tissue>
    </source>
</reference>
<proteinExistence type="predicted"/>
<evidence type="ECO:0000256" key="2">
    <source>
        <dbReference type="ARBA" id="ARBA00022737"/>
    </source>
</evidence>
<dbReference type="SUPFAM" id="SSF63825">
    <property type="entry name" value="YWTD domain"/>
    <property type="match status" value="1"/>
</dbReference>
<dbReference type="AlphaFoldDB" id="A0A151I944"/>
<dbReference type="InterPro" id="IPR000033">
    <property type="entry name" value="LDLR_classB_rpt"/>
</dbReference>
<gene>
    <name evidence="4" type="ORF">ALC62_14041</name>
</gene>
<protein>
    <submittedName>
        <fullName evidence="4">Vitellogenin receptor</fullName>
    </submittedName>
</protein>
<keyword evidence="4" id="KW-0675">Receptor</keyword>
<dbReference type="Pfam" id="PF00058">
    <property type="entry name" value="Ldl_recept_b"/>
    <property type="match status" value="1"/>
</dbReference>
<keyword evidence="1" id="KW-0245">EGF-like domain</keyword>
<evidence type="ECO:0000313" key="5">
    <source>
        <dbReference type="Proteomes" id="UP000078542"/>
    </source>
</evidence>
<accession>A0A151I944</accession>
<name>A0A151I944_9HYME</name>
<dbReference type="PROSITE" id="PS51120">
    <property type="entry name" value="LDLRB"/>
    <property type="match status" value="1"/>
</dbReference>
<dbReference type="SMART" id="SM00135">
    <property type="entry name" value="LY"/>
    <property type="match status" value="1"/>
</dbReference>
<dbReference type="InterPro" id="IPR011042">
    <property type="entry name" value="6-blade_b-propeller_TolB-like"/>
</dbReference>
<dbReference type="PANTHER" id="PTHR46513">
    <property type="entry name" value="VITELLOGENIN RECEPTOR-LIKE PROTEIN-RELATED-RELATED"/>
    <property type="match status" value="1"/>
</dbReference>
<keyword evidence="2" id="KW-0677">Repeat</keyword>
<feature type="non-terminal residue" evidence="4">
    <location>
        <position position="1"/>
    </location>
</feature>
<evidence type="ECO:0000256" key="3">
    <source>
        <dbReference type="PROSITE-ProRule" id="PRU00461"/>
    </source>
</evidence>
<dbReference type="EMBL" id="KQ978311">
    <property type="protein sequence ID" value="KYM95319.1"/>
    <property type="molecule type" value="Genomic_DNA"/>
</dbReference>
<dbReference type="Proteomes" id="UP000078542">
    <property type="component" value="Unassembled WGS sequence"/>
</dbReference>
<dbReference type="Gene3D" id="2.120.10.30">
    <property type="entry name" value="TolB, C-terminal domain"/>
    <property type="match status" value="1"/>
</dbReference>
<keyword evidence="5" id="KW-1185">Reference proteome</keyword>